<evidence type="ECO:0000313" key="4">
    <source>
        <dbReference type="Proteomes" id="UP000730481"/>
    </source>
</evidence>
<feature type="compositionally biased region" description="Polar residues" evidence="1">
    <location>
        <begin position="207"/>
        <end position="241"/>
    </location>
</feature>
<dbReference type="OrthoDB" id="5084844at2759"/>
<feature type="chain" id="PRO_5040412073" evidence="2">
    <location>
        <begin position="18"/>
        <end position="1280"/>
    </location>
</feature>
<feature type="compositionally biased region" description="Polar residues" evidence="1">
    <location>
        <begin position="124"/>
        <end position="135"/>
    </location>
</feature>
<feature type="compositionally biased region" description="Polar residues" evidence="1">
    <location>
        <begin position="456"/>
        <end position="490"/>
    </location>
</feature>
<reference evidence="3" key="2">
    <citation type="submission" date="2020-02" db="EMBL/GenBank/DDBJ databases">
        <title>Identification and distribution of gene clusters putatively required for synthesis of sphingolipid metabolism inhibitors in phylogenetically diverse species of the filamentous fungus Fusarium.</title>
        <authorList>
            <person name="Kim H.-S."/>
            <person name="Busman M."/>
            <person name="Brown D.W."/>
            <person name="Divon H."/>
            <person name="Uhlig S."/>
            <person name="Proctor R.H."/>
        </authorList>
    </citation>
    <scope>NUCLEOTIDE SEQUENCE</scope>
    <source>
        <strain evidence="3">NRRL 25174</strain>
    </source>
</reference>
<evidence type="ECO:0000256" key="2">
    <source>
        <dbReference type="SAM" id="SignalP"/>
    </source>
</evidence>
<feature type="compositionally biased region" description="Low complexity" evidence="1">
    <location>
        <begin position="341"/>
        <end position="356"/>
    </location>
</feature>
<keyword evidence="4" id="KW-1185">Reference proteome</keyword>
<dbReference type="Proteomes" id="UP000730481">
    <property type="component" value="Unassembled WGS sequence"/>
</dbReference>
<reference evidence="3" key="1">
    <citation type="journal article" date="2017" name="Mycologia">
        <title>Fusarium algeriense, sp. nov., a novel toxigenic crown rot pathogen of durum wheat from Algeria is nested in the Fusarium burgessii species complex.</title>
        <authorList>
            <person name="Laraba I."/>
            <person name="Keddad A."/>
            <person name="Boureghda H."/>
            <person name="Abdallah N."/>
            <person name="Vaughan M.M."/>
            <person name="Proctor R.H."/>
            <person name="Busman M."/>
            <person name="O'Donnell K."/>
        </authorList>
    </citation>
    <scope>NUCLEOTIDE SEQUENCE</scope>
    <source>
        <strain evidence="3">NRRL 25174</strain>
    </source>
</reference>
<feature type="compositionally biased region" description="Polar residues" evidence="1">
    <location>
        <begin position="302"/>
        <end position="338"/>
    </location>
</feature>
<feature type="compositionally biased region" description="Low complexity" evidence="1">
    <location>
        <begin position="392"/>
        <end position="407"/>
    </location>
</feature>
<sequence length="1280" mass="133483">MKPYLLFLLGTGSAVLAGPCKPSPPSSQLTETVPQDEITTTGSAGDSDNPTTGIPSTTGYDNPEVTQSQSHASDQSSGIDVPGSGSTSNWLPGWSSDSTWQGQNTPTPGVSASFTSNRPEETQNTHIIVETSSGTAGLGDGTATQTGSDGQETNTGAVGTETDVGTQTGVQTQSGLEGEVTVTGSAPIDATQTGSNTETGADDQETDTGSAATETGANDQGTVTGSGPTGTETSINTQTGPNGEGTETGVVSTETGANTQTGAGGQDTATDSIPIDATQTGSNTETGANGQETETGNDQETETGSAPIGTSTETGATPTGVITATGTGTETAPVNTKTGPGVTETGSEGENTETNGAPTSPNTETGDAATNTGADSVPTQSGPGTAGSPTNAGTTADGTETQTTAAGPGETETRTEASDSDTTAIEGDQTTKPNADGTSTGVAPGPEETTSDGSEDSNTTNGSGETSVNQSGQATSDSEGPTVTDSTPPKTTFPGVDIISAPAPTTTKSSDDDGITSTLTEPPADFSPTTVSNDDWTTNTWITTTSEGSDEPTVVPVLVGCPGCSGSGHGIVIFGFPPIPNTLFNFPKFPSLPKFSFPCIPGLTPGCSTSNSPETHEDNDDDDDDDDKSTAEEKSTAEPSTSEAETTTTSAEECSATEIGGSCTNCPRNIYVADDNGDVELIDDGDDLLKRTVAAPAPAPALGKRSPAEPITSIGGGICTLQKAGVEFPEYPSGPELFKADKGTAAKPSDTYYNTFKWFIGVQDANTCARSLQAVGKKDFGKTITPKKTMDHVYEKSMLRDFFTHILDNGVPTVQGVKTGTQGKINCGDLAYYTNDDPAVPGPNLLEEVYGAFPGYNQYLDDFIGMDDYTNSICKGTIATPGNLPNEVSNIASAGKVVKANTPWKNVEKWMEALLQTLEKLSIGVELWNHQEVQTVVIRQNRRIHSRFVNIDNNAKNCKQDDAVKNNVWSFSTAYQNYMNNLFGGSESYSINPIVQKAANDLIARMDTNLVALQARLATLSADEKALVTKWQTRYAPLKTATYQVSFTWDFSYTSLKRRQDEGESCAVPTTSLSETATSSAISSFTTSYISRTSQEVVVTTEEPTRTTTIATPTESEWDGVCPTQWEIMVIGGKLPDGAGEKCLCKDTPPAIKDESPYQPEQLDAAIGDFCDGSRTLHYSPTGIPEKINRDYNLGNKSVLSIGVQFTTLGDDRCKSPVSQVVLADQCKNSLQRLKCQNKKDNYGGFYNEITDDGCFLWSTGIGWSSSGEWPGAVDLPSTQ</sequence>
<keyword evidence="2" id="KW-0732">Signal</keyword>
<evidence type="ECO:0000313" key="3">
    <source>
        <dbReference type="EMBL" id="KAF4343534.1"/>
    </source>
</evidence>
<feature type="compositionally biased region" description="Low complexity" evidence="1">
    <location>
        <begin position="637"/>
        <end position="654"/>
    </location>
</feature>
<gene>
    <name evidence="3" type="ORF">FBEOM_2560</name>
</gene>
<feature type="compositionally biased region" description="Low complexity" evidence="1">
    <location>
        <begin position="244"/>
        <end position="271"/>
    </location>
</feature>
<name>A0A9P5ARR8_9HYPO</name>
<feature type="region of interest" description="Disordered" evidence="1">
    <location>
        <begin position="606"/>
        <end position="654"/>
    </location>
</feature>
<organism evidence="3 4">
    <name type="scientific">Fusarium beomiforme</name>
    <dbReference type="NCBI Taxonomy" id="44412"/>
    <lineage>
        <taxon>Eukaryota</taxon>
        <taxon>Fungi</taxon>
        <taxon>Dikarya</taxon>
        <taxon>Ascomycota</taxon>
        <taxon>Pezizomycotina</taxon>
        <taxon>Sordariomycetes</taxon>
        <taxon>Hypocreomycetidae</taxon>
        <taxon>Hypocreales</taxon>
        <taxon>Nectriaceae</taxon>
        <taxon>Fusarium</taxon>
        <taxon>Fusarium burgessii species complex</taxon>
    </lineage>
</organism>
<feature type="signal peptide" evidence="2">
    <location>
        <begin position="1"/>
        <end position="17"/>
    </location>
</feature>
<proteinExistence type="predicted"/>
<dbReference type="AlphaFoldDB" id="A0A9P5ARR8"/>
<accession>A0A9P5ARR8</accession>
<feature type="compositionally biased region" description="Polar residues" evidence="1">
    <location>
        <begin position="277"/>
        <end position="294"/>
    </location>
</feature>
<feature type="compositionally biased region" description="Polar residues" evidence="1">
    <location>
        <begin position="142"/>
        <end position="157"/>
    </location>
</feature>
<feature type="compositionally biased region" description="Polar residues" evidence="1">
    <location>
        <begin position="26"/>
        <end position="117"/>
    </location>
</feature>
<feature type="compositionally biased region" description="Acidic residues" evidence="1">
    <location>
        <begin position="617"/>
        <end position="627"/>
    </location>
</feature>
<evidence type="ECO:0000256" key="1">
    <source>
        <dbReference type="SAM" id="MobiDB-lite"/>
    </source>
</evidence>
<feature type="compositionally biased region" description="Low complexity" evidence="1">
    <location>
        <begin position="158"/>
        <end position="173"/>
    </location>
</feature>
<dbReference type="EMBL" id="PVQB02000089">
    <property type="protein sequence ID" value="KAF4343534.1"/>
    <property type="molecule type" value="Genomic_DNA"/>
</dbReference>
<feature type="region of interest" description="Disordered" evidence="1">
    <location>
        <begin position="15"/>
        <end position="537"/>
    </location>
</feature>
<feature type="compositionally biased region" description="Polar residues" evidence="1">
    <location>
        <begin position="420"/>
        <end position="441"/>
    </location>
</feature>
<protein>
    <submittedName>
        <fullName evidence="3">Uncharacterized protein</fullName>
    </submittedName>
</protein>
<feature type="compositionally biased region" description="Polar residues" evidence="1">
    <location>
        <begin position="190"/>
        <end position="199"/>
    </location>
</feature>
<comment type="caution">
    <text evidence="3">The sequence shown here is derived from an EMBL/GenBank/DDBJ whole genome shotgun (WGS) entry which is preliminary data.</text>
</comment>
<feature type="compositionally biased region" description="Polar residues" evidence="1">
    <location>
        <begin position="357"/>
        <end position="391"/>
    </location>
</feature>